<dbReference type="Proteomes" id="UP000295443">
    <property type="component" value="Unassembled WGS sequence"/>
</dbReference>
<organism evidence="2 3">
    <name type="scientific">Parasulfuritortus cantonensis</name>
    <dbReference type="NCBI Taxonomy" id="2528202"/>
    <lineage>
        <taxon>Bacteria</taxon>
        <taxon>Pseudomonadati</taxon>
        <taxon>Pseudomonadota</taxon>
        <taxon>Betaproteobacteria</taxon>
        <taxon>Nitrosomonadales</taxon>
        <taxon>Thiobacillaceae</taxon>
        <taxon>Parasulfuritortus</taxon>
    </lineage>
</organism>
<reference evidence="2 3" key="1">
    <citation type="submission" date="2019-03" db="EMBL/GenBank/DDBJ databases">
        <title>Genome sequence of Thiobacillaceae bacterium LSR1, a sulfur-oxidizing bacterium isolated from freshwater sediment.</title>
        <authorList>
            <person name="Li S."/>
        </authorList>
    </citation>
    <scope>NUCLEOTIDE SEQUENCE [LARGE SCALE GENOMIC DNA]</scope>
    <source>
        <strain evidence="2 3">LSR1</strain>
    </source>
</reference>
<sequence length="271" mass="28681">MAASRMPGPAGVSEIDLPRPRPIQNEVNSSSEILINGVGAGWAGWEISLQGKTALRLSGEDFYFTGTPQPGMWVPDSGSTSKLFIYKASNPRKVFRLDYHGLESTGGRPVWHYNRTSGFAHIDGLKAADHAVTPGAIATGRALTLFRWSGRALFVAGGALSLYEVYHAENKAREVARQVGGWTAAISAGRYCAASGARIGAGIMTVAGQLGPQAAVPEELVTVPAGAFLGSAIGGIGCGVVGWFAGSEVSQTVYDWIFKPLEKEEWLILSE</sequence>
<protein>
    <submittedName>
        <fullName evidence="2">Uncharacterized protein</fullName>
    </submittedName>
</protein>
<evidence type="ECO:0000313" key="2">
    <source>
        <dbReference type="EMBL" id="TCJ12798.1"/>
    </source>
</evidence>
<keyword evidence="3" id="KW-1185">Reference proteome</keyword>
<accession>A0A4R1B7X1</accession>
<feature type="region of interest" description="Disordered" evidence="1">
    <location>
        <begin position="1"/>
        <end position="23"/>
    </location>
</feature>
<evidence type="ECO:0000256" key="1">
    <source>
        <dbReference type="SAM" id="MobiDB-lite"/>
    </source>
</evidence>
<dbReference type="AlphaFoldDB" id="A0A4R1B7X1"/>
<comment type="caution">
    <text evidence="2">The sequence shown here is derived from an EMBL/GenBank/DDBJ whole genome shotgun (WGS) entry which is preliminary data.</text>
</comment>
<name>A0A4R1B7X1_9PROT</name>
<evidence type="ECO:0000313" key="3">
    <source>
        <dbReference type="Proteomes" id="UP000295443"/>
    </source>
</evidence>
<gene>
    <name evidence="2" type="ORF">EZJ19_11195</name>
</gene>
<proteinExistence type="predicted"/>
<dbReference type="EMBL" id="SJZB01000042">
    <property type="protein sequence ID" value="TCJ12798.1"/>
    <property type="molecule type" value="Genomic_DNA"/>
</dbReference>